<protein>
    <submittedName>
        <fullName evidence="1">Uncharacterized protein</fullName>
    </submittedName>
</protein>
<comment type="caution">
    <text evidence="1">The sequence shown here is derived from an EMBL/GenBank/DDBJ whole genome shotgun (WGS) entry which is preliminary data.</text>
</comment>
<evidence type="ECO:0000313" key="2">
    <source>
        <dbReference type="Proteomes" id="UP000324222"/>
    </source>
</evidence>
<proteinExistence type="predicted"/>
<evidence type="ECO:0000313" key="1">
    <source>
        <dbReference type="EMBL" id="MPC42734.1"/>
    </source>
</evidence>
<dbReference type="EMBL" id="VSRR010005552">
    <property type="protein sequence ID" value="MPC42734.1"/>
    <property type="molecule type" value="Genomic_DNA"/>
</dbReference>
<name>A0A5B7FE00_PORTR</name>
<sequence length="78" mass="9024">MWSPLPKQRHCQYHWCGVEELPQYYTKADNRCEVNVSSEPRTGATQRRVREQDTMACKVKVAVTLASKGRRDETEVAL</sequence>
<keyword evidence="2" id="KW-1185">Reference proteome</keyword>
<organism evidence="1 2">
    <name type="scientific">Portunus trituberculatus</name>
    <name type="common">Swimming crab</name>
    <name type="synonym">Neptunus trituberculatus</name>
    <dbReference type="NCBI Taxonomy" id="210409"/>
    <lineage>
        <taxon>Eukaryota</taxon>
        <taxon>Metazoa</taxon>
        <taxon>Ecdysozoa</taxon>
        <taxon>Arthropoda</taxon>
        <taxon>Crustacea</taxon>
        <taxon>Multicrustacea</taxon>
        <taxon>Malacostraca</taxon>
        <taxon>Eumalacostraca</taxon>
        <taxon>Eucarida</taxon>
        <taxon>Decapoda</taxon>
        <taxon>Pleocyemata</taxon>
        <taxon>Brachyura</taxon>
        <taxon>Eubrachyura</taxon>
        <taxon>Portunoidea</taxon>
        <taxon>Portunidae</taxon>
        <taxon>Portuninae</taxon>
        <taxon>Portunus</taxon>
    </lineage>
</organism>
<gene>
    <name evidence="1" type="ORF">E2C01_036364</name>
</gene>
<dbReference type="AlphaFoldDB" id="A0A5B7FE00"/>
<accession>A0A5B7FE00</accession>
<dbReference type="Proteomes" id="UP000324222">
    <property type="component" value="Unassembled WGS sequence"/>
</dbReference>
<reference evidence="1 2" key="1">
    <citation type="submission" date="2019-05" db="EMBL/GenBank/DDBJ databases">
        <title>Another draft genome of Portunus trituberculatus and its Hox gene families provides insights of decapod evolution.</title>
        <authorList>
            <person name="Jeong J.-H."/>
            <person name="Song I."/>
            <person name="Kim S."/>
            <person name="Choi T."/>
            <person name="Kim D."/>
            <person name="Ryu S."/>
            <person name="Kim W."/>
        </authorList>
    </citation>
    <scope>NUCLEOTIDE SEQUENCE [LARGE SCALE GENOMIC DNA]</scope>
    <source>
        <tissue evidence="1">Muscle</tissue>
    </source>
</reference>